<organism evidence="2 3">
    <name type="scientific">Silicimonas algicola</name>
    <dbReference type="NCBI Taxonomy" id="1826607"/>
    <lineage>
        <taxon>Bacteria</taxon>
        <taxon>Pseudomonadati</taxon>
        <taxon>Pseudomonadota</taxon>
        <taxon>Alphaproteobacteria</taxon>
        <taxon>Rhodobacterales</taxon>
        <taxon>Paracoccaceae</taxon>
    </lineage>
</organism>
<dbReference type="OrthoDB" id="9804723at2"/>
<dbReference type="Pfam" id="PF12697">
    <property type="entry name" value="Abhydrolase_6"/>
    <property type="match status" value="1"/>
</dbReference>
<dbReference type="EMBL" id="QGGV01000002">
    <property type="protein sequence ID" value="PWK57764.1"/>
    <property type="molecule type" value="Genomic_DNA"/>
</dbReference>
<evidence type="ECO:0000313" key="3">
    <source>
        <dbReference type="Proteomes" id="UP000245390"/>
    </source>
</evidence>
<sequence length="250" mass="27480">MAAKKPLALIHCMLGRASNWRPFLNALGGSPSPLLIELPGHGLAAKWDESRDYSDQAIEMALDELPSDPVPLVGHSYGAVLALRIAVERPYRVSSLVLVEPVFFAAAKDRWAHDKAMRDLAPFDKNVKAASYATAVKEFHALWGDGTAWKDLPAEARAYMMERIALVPQGNSLLRDDRRDILGEGRLEELEIPVTFVDGSASHPVMAEIIQSLGDRIKDADWATIEGAGHMLPMTHPKQLVEAVKGRLFV</sequence>
<dbReference type="SUPFAM" id="SSF53474">
    <property type="entry name" value="alpha/beta-Hydrolases"/>
    <property type="match status" value="1"/>
</dbReference>
<protein>
    <submittedName>
        <fullName evidence="2">Pimeloyl-ACP methyl ester carboxylesterase</fullName>
    </submittedName>
</protein>
<feature type="domain" description="AB hydrolase-1" evidence="1">
    <location>
        <begin position="9"/>
        <end position="243"/>
    </location>
</feature>
<dbReference type="Gene3D" id="3.40.50.1820">
    <property type="entry name" value="alpha/beta hydrolase"/>
    <property type="match status" value="1"/>
</dbReference>
<dbReference type="InterPro" id="IPR050228">
    <property type="entry name" value="Carboxylesterase_BioH"/>
</dbReference>
<accession>A0A316GA34</accession>
<dbReference type="KEGG" id="salo:EF888_12125"/>
<dbReference type="InterPro" id="IPR000073">
    <property type="entry name" value="AB_hydrolase_1"/>
</dbReference>
<evidence type="ECO:0000313" key="2">
    <source>
        <dbReference type="EMBL" id="PWK57764.1"/>
    </source>
</evidence>
<proteinExistence type="predicted"/>
<dbReference type="RefSeq" id="WP_109758342.1">
    <property type="nucleotide sequence ID" value="NZ_CP034588.1"/>
</dbReference>
<dbReference type="PANTHER" id="PTHR43194:SF2">
    <property type="entry name" value="PEROXISOMAL MEMBRANE PROTEIN LPX1"/>
    <property type="match status" value="1"/>
</dbReference>
<comment type="caution">
    <text evidence="2">The sequence shown here is derived from an EMBL/GenBank/DDBJ whole genome shotgun (WGS) entry which is preliminary data.</text>
</comment>
<dbReference type="AlphaFoldDB" id="A0A316GA34"/>
<dbReference type="PANTHER" id="PTHR43194">
    <property type="entry name" value="HYDROLASE ALPHA/BETA FOLD FAMILY"/>
    <property type="match status" value="1"/>
</dbReference>
<gene>
    <name evidence="2" type="ORF">C8D95_102412</name>
</gene>
<reference evidence="2 3" key="1">
    <citation type="submission" date="2018-05" db="EMBL/GenBank/DDBJ databases">
        <title>Genomic Encyclopedia of Type Strains, Phase IV (KMG-IV): sequencing the most valuable type-strain genomes for metagenomic binning, comparative biology and taxonomic classification.</title>
        <authorList>
            <person name="Goeker M."/>
        </authorList>
    </citation>
    <scope>NUCLEOTIDE SEQUENCE [LARGE SCALE GENOMIC DNA]</scope>
    <source>
        <strain evidence="2 3">DSM 103371</strain>
    </source>
</reference>
<dbReference type="Proteomes" id="UP000245390">
    <property type="component" value="Unassembled WGS sequence"/>
</dbReference>
<keyword evidence="3" id="KW-1185">Reference proteome</keyword>
<dbReference type="InterPro" id="IPR029058">
    <property type="entry name" value="AB_hydrolase_fold"/>
</dbReference>
<evidence type="ECO:0000259" key="1">
    <source>
        <dbReference type="Pfam" id="PF12697"/>
    </source>
</evidence>
<name>A0A316GA34_9RHOB</name>